<feature type="binding site" description="axial binding residue" evidence="4">
    <location>
        <position position="482"/>
    </location>
    <ligand>
        <name>heme</name>
        <dbReference type="ChEBI" id="CHEBI:30413"/>
    </ligand>
    <ligandPart>
        <name>Fe</name>
        <dbReference type="ChEBI" id="CHEBI:18248"/>
    </ligandPart>
</feature>
<evidence type="ECO:0000313" key="6">
    <source>
        <dbReference type="EMBL" id="KAJ4394877.1"/>
    </source>
</evidence>
<organism evidence="6 7">
    <name type="scientific">Gnomoniopsis smithogilvyi</name>
    <dbReference type="NCBI Taxonomy" id="1191159"/>
    <lineage>
        <taxon>Eukaryota</taxon>
        <taxon>Fungi</taxon>
        <taxon>Dikarya</taxon>
        <taxon>Ascomycota</taxon>
        <taxon>Pezizomycotina</taxon>
        <taxon>Sordariomycetes</taxon>
        <taxon>Sordariomycetidae</taxon>
        <taxon>Diaporthales</taxon>
        <taxon>Gnomoniaceae</taxon>
        <taxon>Gnomoniopsis</taxon>
    </lineage>
</organism>
<dbReference type="GO" id="GO:0016705">
    <property type="term" value="F:oxidoreductase activity, acting on paired donors, with incorporation or reduction of molecular oxygen"/>
    <property type="evidence" value="ECO:0007669"/>
    <property type="project" value="InterPro"/>
</dbReference>
<keyword evidence="1 4" id="KW-0349">Heme</keyword>
<evidence type="ECO:0000256" key="4">
    <source>
        <dbReference type="PIRSR" id="PIRSR602401-1"/>
    </source>
</evidence>
<evidence type="ECO:0008006" key="8">
    <source>
        <dbReference type="Google" id="ProtNLM"/>
    </source>
</evidence>
<evidence type="ECO:0000256" key="5">
    <source>
        <dbReference type="SAM" id="MobiDB-lite"/>
    </source>
</evidence>
<dbReference type="EMBL" id="JAPEVB010000002">
    <property type="protein sequence ID" value="KAJ4394877.1"/>
    <property type="molecule type" value="Genomic_DNA"/>
</dbReference>
<evidence type="ECO:0000313" key="7">
    <source>
        <dbReference type="Proteomes" id="UP001140453"/>
    </source>
</evidence>
<comment type="cofactor">
    <cofactor evidence="4">
        <name>heme</name>
        <dbReference type="ChEBI" id="CHEBI:30413"/>
    </cofactor>
</comment>
<gene>
    <name evidence="6" type="ORF">N0V93_004097</name>
</gene>
<feature type="region of interest" description="Disordered" evidence="5">
    <location>
        <begin position="269"/>
        <end position="292"/>
    </location>
</feature>
<dbReference type="FunFam" id="1.10.630.10:FF:000050">
    <property type="entry name" value="Cytochrome P450 monooxygenase"/>
    <property type="match status" value="1"/>
</dbReference>
<keyword evidence="7" id="KW-1185">Reference proteome</keyword>
<dbReference type="PANTHER" id="PTHR24305:SF190">
    <property type="entry name" value="P450, PUTATIVE (EUROFUNG)-RELATED"/>
    <property type="match status" value="1"/>
</dbReference>
<comment type="caution">
    <text evidence="6">The sequence shown here is derived from an EMBL/GenBank/DDBJ whole genome shotgun (WGS) entry which is preliminary data.</text>
</comment>
<dbReference type="InterPro" id="IPR001128">
    <property type="entry name" value="Cyt_P450"/>
</dbReference>
<dbReference type="GO" id="GO:0004497">
    <property type="term" value="F:monooxygenase activity"/>
    <property type="evidence" value="ECO:0007669"/>
    <property type="project" value="InterPro"/>
</dbReference>
<evidence type="ECO:0000256" key="2">
    <source>
        <dbReference type="ARBA" id="ARBA00022723"/>
    </source>
</evidence>
<dbReference type="InterPro" id="IPR050121">
    <property type="entry name" value="Cytochrome_P450_monoxygenase"/>
</dbReference>
<dbReference type="Proteomes" id="UP001140453">
    <property type="component" value="Unassembled WGS sequence"/>
</dbReference>
<name>A0A9W8YYD4_9PEZI</name>
<feature type="compositionally biased region" description="Low complexity" evidence="5">
    <location>
        <begin position="279"/>
        <end position="292"/>
    </location>
</feature>
<reference evidence="6" key="1">
    <citation type="submission" date="2022-10" db="EMBL/GenBank/DDBJ databases">
        <title>Tapping the CABI collections for fungal endophytes: first genome assemblies for Collariella, Neodidymelliopsis, Ascochyta clinopodiicola, Didymella pomorum, Didymosphaeria variabile, Neocosmospora piperis and Neocucurbitaria cava.</title>
        <authorList>
            <person name="Hill R."/>
        </authorList>
    </citation>
    <scope>NUCLEOTIDE SEQUENCE</scope>
    <source>
        <strain evidence="6">IMI 355082</strain>
    </source>
</reference>
<dbReference type="Pfam" id="PF00067">
    <property type="entry name" value="p450"/>
    <property type="match status" value="1"/>
</dbReference>
<dbReference type="Gene3D" id="1.10.630.10">
    <property type="entry name" value="Cytochrome P450"/>
    <property type="match status" value="1"/>
</dbReference>
<keyword evidence="2 4" id="KW-0479">Metal-binding</keyword>
<accession>A0A9W8YYD4</accession>
<dbReference type="PANTHER" id="PTHR24305">
    <property type="entry name" value="CYTOCHROME P450"/>
    <property type="match status" value="1"/>
</dbReference>
<dbReference type="InterPro" id="IPR036396">
    <property type="entry name" value="Cyt_P450_sf"/>
</dbReference>
<dbReference type="GO" id="GO:0005506">
    <property type="term" value="F:iron ion binding"/>
    <property type="evidence" value="ECO:0007669"/>
    <property type="project" value="InterPro"/>
</dbReference>
<dbReference type="CDD" id="cd11060">
    <property type="entry name" value="CYP57A1-like"/>
    <property type="match status" value="1"/>
</dbReference>
<evidence type="ECO:0000256" key="3">
    <source>
        <dbReference type="ARBA" id="ARBA00023004"/>
    </source>
</evidence>
<proteinExistence type="predicted"/>
<sequence length="559" mass="64198">MELMGQSLYLVLAVGLCSFLLLRLLWAFTYATFFSPLKNVPGPFLARYTDLWHLWRVWRGQFEQDDVALHKKYGPIVRYGPNRYSIQHPTANKIIYGSGHEFPKTNRYKAFGSPFDHEWTFLADLNTKRHSTNRRYVNTMYSMSTVIKYEPYVDQVSDIFFQKLAERSTNLAGYTEPLNMCRWFQCFAFDVISKMTYAKRIGFLDEGKDVGGVMAKLEDMVLHGALVGIFPPLHRFLFPLKNWYYGKRGTGRKYVVEFTKDIIRSRPDLHLPSLGEKQPNGSANGSAGASPGSIDTATSADGVALDFLAKFWNKHLENPTGFTEYHVLACCSANMFSGSDTTAITLCAILYYMLQNPSTMQRLRGEIADYNSRGLLSDKITFNQSLEMPYVQAVIKEALRVHPPLGLPIERWVPEGGTTIAGQFFPEKTTVAVNSWAEHHDIAVWGPDADEFKPERWLTEDQEQLANMTRHWMPYGLGSRTCFGRHIAFMEISKLVPNLIRRFDFELCNPEKHWHTMNRLFVKPKDFFVRVRALDAFRELEHSKNFEESINASSKLIET</sequence>
<dbReference type="PRINTS" id="PR00385">
    <property type="entry name" value="P450"/>
</dbReference>
<dbReference type="InterPro" id="IPR002401">
    <property type="entry name" value="Cyt_P450_E_grp-I"/>
</dbReference>
<dbReference type="GO" id="GO:0020037">
    <property type="term" value="F:heme binding"/>
    <property type="evidence" value="ECO:0007669"/>
    <property type="project" value="InterPro"/>
</dbReference>
<dbReference type="AlphaFoldDB" id="A0A9W8YYD4"/>
<dbReference type="OrthoDB" id="3934656at2759"/>
<keyword evidence="3 4" id="KW-0408">Iron</keyword>
<dbReference type="SUPFAM" id="SSF48264">
    <property type="entry name" value="Cytochrome P450"/>
    <property type="match status" value="1"/>
</dbReference>
<dbReference type="PRINTS" id="PR00463">
    <property type="entry name" value="EP450I"/>
</dbReference>
<protein>
    <recommendedName>
        <fullName evidence="8">Cytochrome P450</fullName>
    </recommendedName>
</protein>
<evidence type="ECO:0000256" key="1">
    <source>
        <dbReference type="ARBA" id="ARBA00022617"/>
    </source>
</evidence>